<comment type="caution">
    <text evidence="1">The sequence shown here is derived from an EMBL/GenBank/DDBJ whole genome shotgun (WGS) entry which is preliminary data.</text>
</comment>
<dbReference type="EMBL" id="BLXT01008339">
    <property type="protein sequence ID" value="GFO47529.1"/>
    <property type="molecule type" value="Genomic_DNA"/>
</dbReference>
<keyword evidence="2" id="KW-1185">Reference proteome</keyword>
<evidence type="ECO:0000313" key="2">
    <source>
        <dbReference type="Proteomes" id="UP000735302"/>
    </source>
</evidence>
<protein>
    <submittedName>
        <fullName evidence="1">Uncharacterized protein</fullName>
    </submittedName>
</protein>
<dbReference type="AlphaFoldDB" id="A0AAV4DTH5"/>
<sequence length="90" mass="10225">MEVSVQYSYSVLSGDNNVCVEVWCGLVWLYSQPSVRPERRRRGSNPRQKGPSVSIKTDADCLLRYCSSRYNTVTFLSGKVAVGWFELGQR</sequence>
<reference evidence="1 2" key="1">
    <citation type="journal article" date="2021" name="Elife">
        <title>Chloroplast acquisition without the gene transfer in kleptoplastic sea slugs, Plakobranchus ocellatus.</title>
        <authorList>
            <person name="Maeda T."/>
            <person name="Takahashi S."/>
            <person name="Yoshida T."/>
            <person name="Shimamura S."/>
            <person name="Takaki Y."/>
            <person name="Nagai Y."/>
            <person name="Toyoda A."/>
            <person name="Suzuki Y."/>
            <person name="Arimoto A."/>
            <person name="Ishii H."/>
            <person name="Satoh N."/>
            <person name="Nishiyama T."/>
            <person name="Hasebe M."/>
            <person name="Maruyama T."/>
            <person name="Minagawa J."/>
            <person name="Obokata J."/>
            <person name="Shigenobu S."/>
        </authorList>
    </citation>
    <scope>NUCLEOTIDE SEQUENCE [LARGE SCALE GENOMIC DNA]</scope>
</reference>
<accession>A0AAV4DTH5</accession>
<proteinExistence type="predicted"/>
<evidence type="ECO:0000313" key="1">
    <source>
        <dbReference type="EMBL" id="GFO47529.1"/>
    </source>
</evidence>
<organism evidence="1 2">
    <name type="scientific">Plakobranchus ocellatus</name>
    <dbReference type="NCBI Taxonomy" id="259542"/>
    <lineage>
        <taxon>Eukaryota</taxon>
        <taxon>Metazoa</taxon>
        <taxon>Spiralia</taxon>
        <taxon>Lophotrochozoa</taxon>
        <taxon>Mollusca</taxon>
        <taxon>Gastropoda</taxon>
        <taxon>Heterobranchia</taxon>
        <taxon>Euthyneura</taxon>
        <taxon>Panpulmonata</taxon>
        <taxon>Sacoglossa</taxon>
        <taxon>Placobranchoidea</taxon>
        <taxon>Plakobranchidae</taxon>
        <taxon>Plakobranchus</taxon>
    </lineage>
</organism>
<gene>
    <name evidence="1" type="ORF">PoB_007403400</name>
</gene>
<name>A0AAV4DTH5_9GAST</name>
<dbReference type="Proteomes" id="UP000735302">
    <property type="component" value="Unassembled WGS sequence"/>
</dbReference>